<dbReference type="GO" id="GO:0140684">
    <property type="term" value="F:histone H3K9me2/H3K9me3 demethylase activity"/>
    <property type="evidence" value="ECO:0007669"/>
    <property type="project" value="UniProtKB-EC"/>
</dbReference>
<dbReference type="Pfam" id="PF13832">
    <property type="entry name" value="zf-HC5HC2H_2"/>
    <property type="match status" value="1"/>
</dbReference>
<keyword evidence="5" id="KW-0862">Zinc</keyword>
<dbReference type="GO" id="GO:0008270">
    <property type="term" value="F:zinc ion binding"/>
    <property type="evidence" value="ECO:0007669"/>
    <property type="project" value="UniProtKB-KW"/>
</dbReference>
<organism evidence="11 12">
    <name type="scientific">Synchytrium microbalum</name>
    <dbReference type="NCBI Taxonomy" id="1806994"/>
    <lineage>
        <taxon>Eukaryota</taxon>
        <taxon>Fungi</taxon>
        <taxon>Fungi incertae sedis</taxon>
        <taxon>Chytridiomycota</taxon>
        <taxon>Chytridiomycota incertae sedis</taxon>
        <taxon>Chytridiomycetes</taxon>
        <taxon>Synchytriales</taxon>
        <taxon>Synchytriaceae</taxon>
        <taxon>Synchytrium</taxon>
    </lineage>
</organism>
<dbReference type="PROSITE" id="PS51805">
    <property type="entry name" value="EPHD"/>
    <property type="match status" value="1"/>
</dbReference>
<dbReference type="AlphaFoldDB" id="A0A507C1U5"/>
<reference evidence="11 12" key="1">
    <citation type="journal article" date="2019" name="Sci. Rep.">
        <title>Comparative genomics of chytrid fungi reveal insights into the obligate biotrophic and pathogenic lifestyle of Synchytrium endobioticum.</title>
        <authorList>
            <person name="van de Vossenberg B.T.L.H."/>
            <person name="Warris S."/>
            <person name="Nguyen H.D.T."/>
            <person name="van Gent-Pelzer M.P.E."/>
            <person name="Joly D.L."/>
            <person name="van de Geest H.C."/>
            <person name="Bonants P.J.M."/>
            <person name="Smith D.S."/>
            <person name="Levesque C.A."/>
            <person name="van der Lee T.A.J."/>
        </authorList>
    </citation>
    <scope>NUCLEOTIDE SEQUENCE [LARGE SCALE GENOMIC DNA]</scope>
    <source>
        <strain evidence="11 12">JEL517</strain>
    </source>
</reference>
<evidence type="ECO:0000256" key="2">
    <source>
        <dbReference type="ARBA" id="ARBA00012900"/>
    </source>
</evidence>
<feature type="domain" description="JmjN" evidence="8">
    <location>
        <begin position="35"/>
        <end position="76"/>
    </location>
</feature>
<feature type="compositionally biased region" description="Low complexity" evidence="7">
    <location>
        <begin position="150"/>
        <end position="163"/>
    </location>
</feature>
<evidence type="ECO:0000313" key="12">
    <source>
        <dbReference type="Proteomes" id="UP000319731"/>
    </source>
</evidence>
<dbReference type="SMART" id="SM00545">
    <property type="entry name" value="JmjN"/>
    <property type="match status" value="1"/>
</dbReference>
<dbReference type="STRING" id="1806994.A0A507C1U5"/>
<dbReference type="GO" id="GO:0005634">
    <property type="term" value="C:nucleus"/>
    <property type="evidence" value="ECO:0007669"/>
    <property type="project" value="TreeGrafter"/>
</dbReference>
<evidence type="ECO:0000259" key="9">
    <source>
        <dbReference type="PROSITE" id="PS51184"/>
    </source>
</evidence>
<evidence type="ECO:0000259" key="10">
    <source>
        <dbReference type="PROSITE" id="PS51805"/>
    </source>
</evidence>
<evidence type="ECO:0000256" key="1">
    <source>
        <dbReference type="ARBA" id="ARBA00009711"/>
    </source>
</evidence>
<dbReference type="PROSITE" id="PS51183">
    <property type="entry name" value="JMJN"/>
    <property type="match status" value="1"/>
</dbReference>
<dbReference type="SMART" id="SM00249">
    <property type="entry name" value="PHD"/>
    <property type="match status" value="1"/>
</dbReference>
<feature type="domain" description="PHD-type" evidence="10">
    <location>
        <begin position="635"/>
        <end position="753"/>
    </location>
</feature>
<dbReference type="InterPro" id="IPR003347">
    <property type="entry name" value="JmjC_dom"/>
</dbReference>
<dbReference type="PANTHER" id="PTHR10694">
    <property type="entry name" value="LYSINE-SPECIFIC DEMETHYLASE"/>
    <property type="match status" value="1"/>
</dbReference>
<dbReference type="GO" id="GO:0051864">
    <property type="term" value="F:histone H3K36 demethylase activity"/>
    <property type="evidence" value="ECO:0007669"/>
    <property type="project" value="TreeGrafter"/>
</dbReference>
<comment type="similarity">
    <text evidence="1">Belongs to the JHDM3 histone demethylase family.</text>
</comment>
<evidence type="ECO:0000256" key="6">
    <source>
        <dbReference type="ARBA" id="ARBA00049349"/>
    </source>
</evidence>
<dbReference type="GeneID" id="42004975"/>
<dbReference type="OrthoDB" id="9547406at2759"/>
<evidence type="ECO:0000256" key="4">
    <source>
        <dbReference type="ARBA" id="ARBA00022771"/>
    </source>
</evidence>
<dbReference type="RefSeq" id="XP_031024350.1">
    <property type="nucleotide sequence ID" value="XM_031169678.1"/>
</dbReference>
<feature type="compositionally biased region" description="Low complexity" evidence="7">
    <location>
        <begin position="253"/>
        <end position="262"/>
    </location>
</feature>
<comment type="caution">
    <text evidence="11">The sequence shown here is derived from an EMBL/GenBank/DDBJ whole genome shotgun (WGS) entry which is preliminary data.</text>
</comment>
<keyword evidence="4" id="KW-0863">Zinc-finger</keyword>
<dbReference type="InterPro" id="IPR013083">
    <property type="entry name" value="Znf_RING/FYVE/PHD"/>
</dbReference>
<evidence type="ECO:0000256" key="7">
    <source>
        <dbReference type="SAM" id="MobiDB-lite"/>
    </source>
</evidence>
<dbReference type="GO" id="GO:0000785">
    <property type="term" value="C:chromatin"/>
    <property type="evidence" value="ECO:0007669"/>
    <property type="project" value="TreeGrafter"/>
</dbReference>
<dbReference type="InterPro" id="IPR001965">
    <property type="entry name" value="Znf_PHD"/>
</dbReference>
<sequence length="835" mass="92996">MATSIPDITNERSPSDSDDSDQENLDDGGIAPDHYWGGDKKGVPFKDFHSFTKAIDKRGRASGIVKIIPPKEWFKTLPDIKPRLSQLRVKQAIIQDIQRGALLPAGAYRQINIECRKNFSVQSWINMAMEPERSPPVLNADGKFVPVIAANPPTTPTIPATTIELKPSPKKRRKVTEEDDTTANDRDDSVVDMDATPAENGAIGTTSTAASGASSPLPTTSSLNTDSLGADTGLNGINGHQSNGIESTTAAQSSPSRSQKSSTNDDPKAVDPAIPNTEFFAFETEGLKVHLCRVGEDVYFRLPEGITTQNLTQSQKTTLLKEIKLMEERSKTPINTSGTTDKPATKYKRKRLAIAAEDDSDLTINPFDLNTDPSIEYCQELERYYWKNLTYGSPLYGADMLGTLFDDKDAGGWNMSRLDNLLSDIRADLPGVNLPYLYFGMWKATFAWHLEDMDLFSINYIHFGAPKQWYVVPPRDRLRFERLAKQIFFEDSKACPEFLRHKTSLLSPVYLAKHNIHVNRMVQKAGEFIITFPYGYHAGYNLGINCAESVNFALESWIENGKAANHCQCIEDAVKMDVAGLFDPANALRDEVTSSASAPLRPVHVMKREIDPIKNLLRKKVAIAKETPVSAEPSLYPCELCASTNETDLLKIKGHGHIFAHRKCAEWVPQVSVKTTERGDLVCGFDHIEPDRWKLHCEFCKHKGIKKRHGAPIQCCKGKCSRAFHVTCAIENGLMMVERDGEADPHAYCKAHDPRVSHVKPARPKFFETETFEELQVGQTVYFKWNGGIHTGEVHSLLPMKQYDVKSGNSFHMSMPFYSLSATHPNESQEGAAQS</sequence>
<accession>A0A507C1U5</accession>
<dbReference type="Gene3D" id="3.30.40.10">
    <property type="entry name" value="Zinc/RING finger domain, C3HC4 (zinc finger)"/>
    <property type="match status" value="1"/>
</dbReference>
<dbReference type="SMART" id="SM00558">
    <property type="entry name" value="JmjC"/>
    <property type="match status" value="1"/>
</dbReference>
<evidence type="ECO:0000256" key="3">
    <source>
        <dbReference type="ARBA" id="ARBA00022723"/>
    </source>
</evidence>
<feature type="compositionally biased region" description="Acidic residues" evidence="7">
    <location>
        <begin position="16"/>
        <end position="26"/>
    </location>
</feature>
<dbReference type="PANTHER" id="PTHR10694:SF7">
    <property type="entry name" value="[HISTONE H3]-TRIMETHYL-L-LYSINE(9) DEMETHYLASE"/>
    <property type="match status" value="1"/>
</dbReference>
<dbReference type="Proteomes" id="UP000319731">
    <property type="component" value="Unassembled WGS sequence"/>
</dbReference>
<dbReference type="InterPro" id="IPR003349">
    <property type="entry name" value="JmjN"/>
</dbReference>
<dbReference type="Pfam" id="PF02373">
    <property type="entry name" value="JmjC"/>
    <property type="match status" value="1"/>
</dbReference>
<gene>
    <name evidence="11" type="ORF">SmJEL517_g03750</name>
</gene>
<dbReference type="Gene3D" id="2.60.120.650">
    <property type="entry name" value="Cupin"/>
    <property type="match status" value="2"/>
</dbReference>
<evidence type="ECO:0000259" key="8">
    <source>
        <dbReference type="PROSITE" id="PS51183"/>
    </source>
</evidence>
<keyword evidence="3" id="KW-0479">Metal-binding</keyword>
<keyword evidence="12" id="KW-1185">Reference proteome</keyword>
<evidence type="ECO:0000256" key="5">
    <source>
        <dbReference type="ARBA" id="ARBA00022833"/>
    </source>
</evidence>
<dbReference type="EMBL" id="QEAO01000021">
    <property type="protein sequence ID" value="TPX33338.1"/>
    <property type="molecule type" value="Genomic_DNA"/>
</dbReference>
<dbReference type="PROSITE" id="PS51184">
    <property type="entry name" value="JMJC"/>
    <property type="match status" value="1"/>
</dbReference>
<evidence type="ECO:0000313" key="11">
    <source>
        <dbReference type="EMBL" id="TPX33338.1"/>
    </source>
</evidence>
<dbReference type="EC" id="1.14.11.66" evidence="2"/>
<feature type="compositionally biased region" description="Polar residues" evidence="7">
    <location>
        <begin position="238"/>
        <end position="252"/>
    </location>
</feature>
<name>A0A507C1U5_9FUNG</name>
<feature type="compositionally biased region" description="Low complexity" evidence="7">
    <location>
        <begin position="204"/>
        <end position="223"/>
    </location>
</feature>
<dbReference type="SUPFAM" id="SSF51197">
    <property type="entry name" value="Clavaminate synthase-like"/>
    <property type="match status" value="1"/>
</dbReference>
<comment type="catalytic activity">
    <reaction evidence="6">
        <text>N(6),N(6),N(6)-trimethyl-L-lysyl(9)-[histone H3] + 2 2-oxoglutarate + 2 O2 = N(6)-methyl-L-lysyl(9)-[histone H3] + 2 formaldehyde + 2 succinate + 2 CO2</text>
        <dbReference type="Rhea" id="RHEA:60200"/>
        <dbReference type="Rhea" id="RHEA-COMP:15538"/>
        <dbReference type="Rhea" id="RHEA-COMP:15542"/>
        <dbReference type="ChEBI" id="CHEBI:15379"/>
        <dbReference type="ChEBI" id="CHEBI:16526"/>
        <dbReference type="ChEBI" id="CHEBI:16810"/>
        <dbReference type="ChEBI" id="CHEBI:16842"/>
        <dbReference type="ChEBI" id="CHEBI:30031"/>
        <dbReference type="ChEBI" id="CHEBI:61929"/>
        <dbReference type="ChEBI" id="CHEBI:61961"/>
        <dbReference type="EC" id="1.14.11.66"/>
    </reaction>
</comment>
<feature type="domain" description="JmjC" evidence="9">
    <location>
        <begin position="407"/>
        <end position="569"/>
    </location>
</feature>
<proteinExistence type="inferred from homology"/>
<dbReference type="InterPro" id="IPR034732">
    <property type="entry name" value="EPHD"/>
</dbReference>
<feature type="region of interest" description="Disordered" evidence="7">
    <location>
        <begin position="150"/>
        <end position="272"/>
    </location>
</feature>
<dbReference type="CDD" id="cd15571">
    <property type="entry name" value="ePHD"/>
    <property type="match status" value="1"/>
</dbReference>
<feature type="region of interest" description="Disordered" evidence="7">
    <location>
        <begin position="1"/>
        <end position="36"/>
    </location>
</feature>
<dbReference type="GO" id="GO:0010468">
    <property type="term" value="P:regulation of gene expression"/>
    <property type="evidence" value="ECO:0007669"/>
    <property type="project" value="TreeGrafter"/>
</dbReference>
<protein>
    <recommendedName>
        <fullName evidence="2">[histone H3]-trimethyl-L-lysine(9) demethylase</fullName>
        <ecNumber evidence="2">1.14.11.66</ecNumber>
    </recommendedName>
</protein>